<dbReference type="SUPFAM" id="SSF50475">
    <property type="entry name" value="FMN-binding split barrel"/>
    <property type="match status" value="1"/>
</dbReference>
<dbReference type="InterPro" id="IPR011576">
    <property type="entry name" value="Pyridox_Oxase_N"/>
</dbReference>
<protein>
    <submittedName>
        <fullName evidence="3">PPOX class F420-dependent oxidoreductase</fullName>
    </submittedName>
</protein>
<dbReference type="Gene3D" id="2.30.110.10">
    <property type="entry name" value="Electron Transport, Fmn-binding Protein, Chain A"/>
    <property type="match status" value="1"/>
</dbReference>
<dbReference type="AlphaFoldDB" id="A0A386WVM3"/>
<evidence type="ECO:0000259" key="2">
    <source>
        <dbReference type="Pfam" id="PF01243"/>
    </source>
</evidence>
<proteinExistence type="predicted"/>
<dbReference type="KEGG" id="mtua:CSH63_32825"/>
<sequence>MASSPATPLPPAVEDRLARERNVWLCTLRRDGSPHVTPVWFVYADGVWWIGCEGRSVKARNVTADPRVSLALEDGVHPVVAEGEARVHRTGFPPEVVAAFAEKYGGWDIRQPVTPDGERVLLEVPVRRWLLAGTAR</sequence>
<accession>A0A386WVM3</accession>
<dbReference type="PANTHER" id="PTHR35176">
    <property type="entry name" value="HEME OXYGENASE HI_0854-RELATED"/>
    <property type="match status" value="1"/>
</dbReference>
<dbReference type="GO" id="GO:0016627">
    <property type="term" value="F:oxidoreductase activity, acting on the CH-CH group of donors"/>
    <property type="evidence" value="ECO:0007669"/>
    <property type="project" value="TreeGrafter"/>
</dbReference>
<evidence type="ECO:0000256" key="1">
    <source>
        <dbReference type="ARBA" id="ARBA00023002"/>
    </source>
</evidence>
<gene>
    <name evidence="3" type="ORF">CSH63_32825</name>
</gene>
<dbReference type="GO" id="GO:0070967">
    <property type="term" value="F:coenzyme F420 binding"/>
    <property type="evidence" value="ECO:0007669"/>
    <property type="project" value="TreeGrafter"/>
</dbReference>
<feature type="domain" description="Pyridoxamine 5'-phosphate oxidase N-terminal" evidence="2">
    <location>
        <begin position="9"/>
        <end position="129"/>
    </location>
</feature>
<evidence type="ECO:0000313" key="3">
    <source>
        <dbReference type="EMBL" id="AYF32142.1"/>
    </source>
</evidence>
<dbReference type="NCBIfam" id="TIGR03618">
    <property type="entry name" value="Rv1155_F420"/>
    <property type="match status" value="1"/>
</dbReference>
<name>A0A386WVM3_9ACTN</name>
<dbReference type="PANTHER" id="PTHR35176:SF6">
    <property type="entry name" value="HEME OXYGENASE HI_0854-RELATED"/>
    <property type="match status" value="1"/>
</dbReference>
<dbReference type="InterPro" id="IPR052019">
    <property type="entry name" value="F420H2_bilvrd_red/Heme_oxyg"/>
</dbReference>
<organism evidence="3 4">
    <name type="scientific">Micromonospora tulbaghiae</name>
    <dbReference type="NCBI Taxonomy" id="479978"/>
    <lineage>
        <taxon>Bacteria</taxon>
        <taxon>Bacillati</taxon>
        <taxon>Actinomycetota</taxon>
        <taxon>Actinomycetes</taxon>
        <taxon>Micromonosporales</taxon>
        <taxon>Micromonosporaceae</taxon>
        <taxon>Micromonospora</taxon>
    </lineage>
</organism>
<evidence type="ECO:0000313" key="4">
    <source>
        <dbReference type="Proteomes" id="UP000267804"/>
    </source>
</evidence>
<dbReference type="InterPro" id="IPR012349">
    <property type="entry name" value="Split_barrel_FMN-bd"/>
</dbReference>
<reference evidence="3 4" key="1">
    <citation type="submission" date="2017-10" db="EMBL/GenBank/DDBJ databases">
        <title>Integration of genomic and chemical information greatly accelerates assignment of the full stereostructure of myelolactone, a potent inhibitor of myeloma from a marine-derived Micromonospora.</title>
        <authorList>
            <person name="Kim M.C."/>
            <person name="Machado H."/>
            <person name="Jensen P.R."/>
            <person name="Fenical W."/>
        </authorList>
    </citation>
    <scope>NUCLEOTIDE SEQUENCE [LARGE SCALE GENOMIC DNA]</scope>
    <source>
        <strain evidence="3 4">CNY-010</strain>
    </source>
</reference>
<dbReference type="Pfam" id="PF01243">
    <property type="entry name" value="PNPOx_N"/>
    <property type="match status" value="1"/>
</dbReference>
<dbReference type="Proteomes" id="UP000267804">
    <property type="component" value="Chromosome"/>
</dbReference>
<keyword evidence="1" id="KW-0560">Oxidoreductase</keyword>
<dbReference type="InterPro" id="IPR019920">
    <property type="entry name" value="F420-binding_dom_put"/>
</dbReference>
<dbReference type="RefSeq" id="WP_047890586.1">
    <property type="nucleotide sequence ID" value="NZ_CP024087.1"/>
</dbReference>
<dbReference type="EMBL" id="CP024087">
    <property type="protein sequence ID" value="AYF32142.1"/>
    <property type="molecule type" value="Genomic_DNA"/>
</dbReference>
<dbReference type="GO" id="GO:0005829">
    <property type="term" value="C:cytosol"/>
    <property type="evidence" value="ECO:0007669"/>
    <property type="project" value="TreeGrafter"/>
</dbReference>